<reference evidence="4" key="2">
    <citation type="submission" date="2014-06" db="EMBL/GenBank/DDBJ databases">
        <authorList>
            <person name="Genoscope - CEA"/>
        </authorList>
    </citation>
    <scope>NUCLEOTIDE SEQUENCE</scope>
</reference>
<reference evidence="4 5" key="1">
    <citation type="journal article" date="2014" name="Science">
        <title>Plant genetics. Early allopolyploid evolution in the post-Neolithic Brassica napus oilseed genome.</title>
        <authorList>
            <person name="Chalhoub B."/>
            <person name="Denoeud F."/>
            <person name="Liu S."/>
            <person name="Parkin I.A."/>
            <person name="Tang H."/>
            <person name="Wang X."/>
            <person name="Chiquet J."/>
            <person name="Belcram H."/>
            <person name="Tong C."/>
            <person name="Samans B."/>
            <person name="Correa M."/>
            <person name="Da Silva C."/>
            <person name="Just J."/>
            <person name="Falentin C."/>
            <person name="Koh C.S."/>
            <person name="Le Clainche I."/>
            <person name="Bernard M."/>
            <person name="Bento P."/>
            <person name="Noel B."/>
            <person name="Labadie K."/>
            <person name="Alberti A."/>
            <person name="Charles M."/>
            <person name="Arnaud D."/>
            <person name="Guo H."/>
            <person name="Daviaud C."/>
            <person name="Alamery S."/>
            <person name="Jabbari K."/>
            <person name="Zhao M."/>
            <person name="Edger P.P."/>
            <person name="Chelaifa H."/>
            <person name="Tack D."/>
            <person name="Lassalle G."/>
            <person name="Mestiri I."/>
            <person name="Schnel N."/>
            <person name="Le Paslier M.C."/>
            <person name="Fan G."/>
            <person name="Renault V."/>
            <person name="Bayer P.E."/>
            <person name="Golicz A.A."/>
            <person name="Manoli S."/>
            <person name="Lee T.H."/>
            <person name="Thi V.H."/>
            <person name="Chalabi S."/>
            <person name="Hu Q."/>
            <person name="Fan C."/>
            <person name="Tollenaere R."/>
            <person name="Lu Y."/>
            <person name="Battail C."/>
            <person name="Shen J."/>
            <person name="Sidebottom C.H."/>
            <person name="Wang X."/>
            <person name="Canaguier A."/>
            <person name="Chauveau A."/>
            <person name="Berard A."/>
            <person name="Deniot G."/>
            <person name="Guan M."/>
            <person name="Liu Z."/>
            <person name="Sun F."/>
            <person name="Lim Y.P."/>
            <person name="Lyons E."/>
            <person name="Town C.D."/>
            <person name="Bancroft I."/>
            <person name="Wang X."/>
            <person name="Meng J."/>
            <person name="Ma J."/>
            <person name="Pires J.C."/>
            <person name="King G.J."/>
            <person name="Brunel D."/>
            <person name="Delourme R."/>
            <person name="Renard M."/>
            <person name="Aury J.M."/>
            <person name="Adams K.L."/>
            <person name="Batley J."/>
            <person name="Snowdon R.J."/>
            <person name="Tost J."/>
            <person name="Edwards D."/>
            <person name="Zhou Y."/>
            <person name="Hua W."/>
            <person name="Sharpe A.G."/>
            <person name="Paterson A.H."/>
            <person name="Guan C."/>
            <person name="Wincker P."/>
        </authorList>
    </citation>
    <scope>NUCLEOTIDE SEQUENCE [LARGE SCALE GENOMIC DNA]</scope>
    <source>
        <strain evidence="5">cv. Darmor-bzh</strain>
    </source>
</reference>
<evidence type="ECO:0000313" key="4">
    <source>
        <dbReference type="EMBL" id="CDY59633.1"/>
    </source>
</evidence>
<name>A0A078J219_BRANA</name>
<dbReference type="Proteomes" id="UP000028999">
    <property type="component" value="Unassembled WGS sequence"/>
</dbReference>
<evidence type="ECO:0000313" key="5">
    <source>
        <dbReference type="Proteomes" id="UP000028999"/>
    </source>
</evidence>
<feature type="region of interest" description="Disordered" evidence="2">
    <location>
        <begin position="45"/>
        <end position="66"/>
    </location>
</feature>
<dbReference type="PaxDb" id="3708-A0A078J219"/>
<feature type="compositionally biased region" description="Basic and acidic residues" evidence="2">
    <location>
        <begin position="45"/>
        <end position="56"/>
    </location>
</feature>
<sequence>MVLLLHLFRLREKNQKIRRRQEMCEELSRNAADLTYENENLRRSVKPETNELEKPTKPSQVEMSTSPTPFNFYNQNQYQFSAGLMFPSRFKIHKQLFLQTSTIGEKYFMKTFFQLPAFRFLHPGLGFLPRVWVPSPGSGSLPPASGFQAK</sequence>
<reference evidence="3" key="3">
    <citation type="submission" date="2021-01" db="EMBL/GenBank/DDBJ databases">
        <authorList>
            <consortium name="Genoscope - CEA"/>
            <person name="William W."/>
        </authorList>
    </citation>
    <scope>NUCLEOTIDE SEQUENCE</scope>
</reference>
<proteinExistence type="predicted"/>
<dbReference type="EMBL" id="LK033790">
    <property type="protein sequence ID" value="CDY59633.1"/>
    <property type="molecule type" value="Genomic_DNA"/>
</dbReference>
<evidence type="ECO:0000256" key="2">
    <source>
        <dbReference type="SAM" id="MobiDB-lite"/>
    </source>
</evidence>
<dbReference type="Gramene" id="CDY59633">
    <property type="protein sequence ID" value="CDY59633"/>
    <property type="gene ID" value="GSBRNA2T00027503001"/>
</dbReference>
<keyword evidence="5" id="KW-1185">Reference proteome</keyword>
<dbReference type="GO" id="GO:0043565">
    <property type="term" value="F:sequence-specific DNA binding"/>
    <property type="evidence" value="ECO:0000318"/>
    <property type="project" value="GO_Central"/>
</dbReference>
<dbReference type="STRING" id="3708.A0A078J219"/>
<organism evidence="4 5">
    <name type="scientific">Brassica napus</name>
    <name type="common">Rape</name>
    <dbReference type="NCBI Taxonomy" id="3708"/>
    <lineage>
        <taxon>Eukaryota</taxon>
        <taxon>Viridiplantae</taxon>
        <taxon>Streptophyta</taxon>
        <taxon>Embryophyta</taxon>
        <taxon>Tracheophyta</taxon>
        <taxon>Spermatophyta</taxon>
        <taxon>Magnoliopsida</taxon>
        <taxon>eudicotyledons</taxon>
        <taxon>Gunneridae</taxon>
        <taxon>Pentapetalae</taxon>
        <taxon>rosids</taxon>
        <taxon>malvids</taxon>
        <taxon>Brassicales</taxon>
        <taxon>Brassicaceae</taxon>
        <taxon>Brassiceae</taxon>
        <taxon>Brassica</taxon>
    </lineage>
</organism>
<dbReference type="EMBL" id="HG994371">
    <property type="protein sequence ID" value="CAF1983678.1"/>
    <property type="molecule type" value="Genomic_DNA"/>
</dbReference>
<keyword evidence="1" id="KW-0175">Coiled coil</keyword>
<dbReference type="GO" id="GO:0006355">
    <property type="term" value="P:regulation of DNA-templated transcription"/>
    <property type="evidence" value="ECO:0000318"/>
    <property type="project" value="GO_Central"/>
</dbReference>
<feature type="compositionally biased region" description="Polar residues" evidence="2">
    <location>
        <begin position="57"/>
        <end position="66"/>
    </location>
</feature>
<dbReference type="Proteomes" id="UP001295469">
    <property type="component" value="Chromosome C07"/>
</dbReference>
<gene>
    <name evidence="4" type="primary">BnaC07g48460D</name>
    <name evidence="3" type="ORF">DARMORV10_C07P23920.1</name>
    <name evidence="4" type="ORF">GSBRNA2T00027503001</name>
</gene>
<protein>
    <submittedName>
        <fullName evidence="3">(rape) hypothetical protein</fullName>
    </submittedName>
    <submittedName>
        <fullName evidence="4">BnaC07g48460D protein</fullName>
    </submittedName>
</protein>
<evidence type="ECO:0000256" key="1">
    <source>
        <dbReference type="SAM" id="Coils"/>
    </source>
</evidence>
<dbReference type="AlphaFoldDB" id="A0A078J219"/>
<feature type="coiled-coil region" evidence="1">
    <location>
        <begin position="10"/>
        <end position="44"/>
    </location>
</feature>
<dbReference type="GO" id="GO:0005634">
    <property type="term" value="C:nucleus"/>
    <property type="evidence" value="ECO:0000318"/>
    <property type="project" value="GO_Central"/>
</dbReference>
<evidence type="ECO:0000313" key="3">
    <source>
        <dbReference type="EMBL" id="CAF1983678.1"/>
    </source>
</evidence>
<accession>A0A078J219</accession>